<dbReference type="InterPro" id="IPR041664">
    <property type="entry name" value="AAA_16"/>
</dbReference>
<dbReference type="Proteomes" id="UP001612741">
    <property type="component" value="Unassembled WGS sequence"/>
</dbReference>
<keyword evidence="2" id="KW-0067">ATP-binding</keyword>
<dbReference type="PROSITE" id="PS00622">
    <property type="entry name" value="HTH_LUXR_1"/>
    <property type="match status" value="1"/>
</dbReference>
<dbReference type="InterPro" id="IPR027417">
    <property type="entry name" value="P-loop_NTPase"/>
</dbReference>
<dbReference type="InterPro" id="IPR016032">
    <property type="entry name" value="Sig_transdc_resp-reg_C-effctor"/>
</dbReference>
<organism evidence="4 5">
    <name type="scientific">Nonomuraea typhae</name>
    <dbReference type="NCBI Taxonomy" id="2603600"/>
    <lineage>
        <taxon>Bacteria</taxon>
        <taxon>Bacillati</taxon>
        <taxon>Actinomycetota</taxon>
        <taxon>Actinomycetes</taxon>
        <taxon>Streptosporangiales</taxon>
        <taxon>Streptosporangiaceae</taxon>
        <taxon>Nonomuraea</taxon>
    </lineage>
</organism>
<dbReference type="PANTHER" id="PTHR16305">
    <property type="entry name" value="TESTICULAR SOLUBLE ADENYLYL CYCLASE"/>
    <property type="match status" value="1"/>
</dbReference>
<evidence type="ECO:0000313" key="5">
    <source>
        <dbReference type="Proteomes" id="UP001612741"/>
    </source>
</evidence>
<dbReference type="PANTHER" id="PTHR16305:SF35">
    <property type="entry name" value="TRANSCRIPTIONAL ACTIVATOR DOMAIN"/>
    <property type="match status" value="1"/>
</dbReference>
<evidence type="ECO:0000256" key="2">
    <source>
        <dbReference type="ARBA" id="ARBA00022840"/>
    </source>
</evidence>
<accession>A0ABW7YVH5</accession>
<keyword evidence="1" id="KW-0547">Nucleotide-binding</keyword>
<dbReference type="SMART" id="SM00421">
    <property type="entry name" value="HTH_LUXR"/>
    <property type="match status" value="1"/>
</dbReference>
<keyword evidence="5" id="KW-1185">Reference proteome</keyword>
<sequence length="867" mass="92006">MLYGRVTETAEIGRLFAVAREGGSGVLVVRGEPGVGKTALLDQARQEAAQGFLVLRGAGVATESELPFAALHLILRPLLDRLDDLPEPQAAAMRTAFGLATGGVADRFMIGLATLTLLAENAPLLCLVDDAQWLDRASAEALLFAARRLHAEGVVVLAAARDDEALAGLPELRVEGLDRAAALELLDGNAPSLPAHVRDRVVEESGGNPLALLELPAAAAGEPGPLPLPQRLQEAFEKRIAGLPPQARSALVVAAAADSGELGEILAATRELGLPDDALAQAEGLVTVRGTTVAFRHSLTRAAAYQGAGFIERLAVHKALARTATDPDRRAWQLAAAATGPDEEAAAGLEAAAGRARERTGYASAVAALERAAHLTPDPERRLRRLTEAAQAAADAGQNGRAGALVGAALRLTADPDALATLRAKVAFEDGDAQAAYTILIEAAVRAEGQDRTRLLADAARAAWTRADPDGMRRVHELLGAMPGQEALAAAIGGAAELMSGDPGEGLRILRANVAAMPQRRAGMVGERLATVMVDFFGGDFARSHETMRVLAAEFRRRGMIGWLAGVLGPLAETEFFLGRFHEAAATVDETVRIAGDTGQRQREIHARGLRALLAAVRGEEADGEGERADRAGALQELSRSAWADRAGALLELSRGRFEPALERMEQLAGGNHALYFAPDQVEAAVRMGSPERAAAPLDRFERWARAAGRPWAAAALARCHALLAEEPEPYFALAVREDERPFEQARSRLLFGEWLRRERRKAEARTQLRAALETFERAGARPWAEHARNELRAAGESGAQAAPDALAALTPQELQVVRLAATGATNKEIGAQLFLSPKTVGHHLYRAFPKLGVSTRTELARLLAPS</sequence>
<dbReference type="Pfam" id="PF13191">
    <property type="entry name" value="AAA_16"/>
    <property type="match status" value="1"/>
</dbReference>
<dbReference type="InterPro" id="IPR000792">
    <property type="entry name" value="Tscrpt_reg_LuxR_C"/>
</dbReference>
<gene>
    <name evidence="4" type="ORF">ACIBG2_21250</name>
</gene>
<evidence type="ECO:0000256" key="1">
    <source>
        <dbReference type="ARBA" id="ARBA00022741"/>
    </source>
</evidence>
<dbReference type="RefSeq" id="WP_397083533.1">
    <property type="nucleotide sequence ID" value="NZ_JBITGY010000005.1"/>
</dbReference>
<protein>
    <submittedName>
        <fullName evidence="4">AAA family ATPase</fullName>
    </submittedName>
</protein>
<comment type="caution">
    <text evidence="4">The sequence shown here is derived from an EMBL/GenBank/DDBJ whole genome shotgun (WGS) entry which is preliminary data.</text>
</comment>
<feature type="domain" description="HTH luxR-type" evidence="3">
    <location>
        <begin position="803"/>
        <end position="867"/>
    </location>
</feature>
<dbReference type="PRINTS" id="PR00038">
    <property type="entry name" value="HTHLUXR"/>
</dbReference>
<dbReference type="EMBL" id="JBITGY010000005">
    <property type="protein sequence ID" value="MFI6499927.1"/>
    <property type="molecule type" value="Genomic_DNA"/>
</dbReference>
<evidence type="ECO:0000259" key="3">
    <source>
        <dbReference type="PROSITE" id="PS50043"/>
    </source>
</evidence>
<dbReference type="Pfam" id="PF00196">
    <property type="entry name" value="GerE"/>
    <property type="match status" value="1"/>
</dbReference>
<evidence type="ECO:0000313" key="4">
    <source>
        <dbReference type="EMBL" id="MFI6499927.1"/>
    </source>
</evidence>
<proteinExistence type="predicted"/>
<dbReference type="SUPFAM" id="SSF52540">
    <property type="entry name" value="P-loop containing nucleoside triphosphate hydrolases"/>
    <property type="match status" value="1"/>
</dbReference>
<dbReference type="Gene3D" id="1.10.10.10">
    <property type="entry name" value="Winged helix-like DNA-binding domain superfamily/Winged helix DNA-binding domain"/>
    <property type="match status" value="1"/>
</dbReference>
<name>A0ABW7YVH5_9ACTN</name>
<reference evidence="4 5" key="1">
    <citation type="submission" date="2024-10" db="EMBL/GenBank/DDBJ databases">
        <title>The Natural Products Discovery Center: Release of the First 8490 Sequenced Strains for Exploring Actinobacteria Biosynthetic Diversity.</title>
        <authorList>
            <person name="Kalkreuter E."/>
            <person name="Kautsar S.A."/>
            <person name="Yang D."/>
            <person name="Bader C.D."/>
            <person name="Teijaro C.N."/>
            <person name="Fluegel L."/>
            <person name="Davis C.M."/>
            <person name="Simpson J.R."/>
            <person name="Lauterbach L."/>
            <person name="Steele A.D."/>
            <person name="Gui C."/>
            <person name="Meng S."/>
            <person name="Li G."/>
            <person name="Viehrig K."/>
            <person name="Ye F."/>
            <person name="Su P."/>
            <person name="Kiefer A.F."/>
            <person name="Nichols A."/>
            <person name="Cepeda A.J."/>
            <person name="Yan W."/>
            <person name="Fan B."/>
            <person name="Jiang Y."/>
            <person name="Adhikari A."/>
            <person name="Zheng C.-J."/>
            <person name="Schuster L."/>
            <person name="Cowan T.M."/>
            <person name="Smanski M.J."/>
            <person name="Chevrette M.G."/>
            <person name="De Carvalho L.P.S."/>
            <person name="Shen B."/>
        </authorList>
    </citation>
    <scope>NUCLEOTIDE SEQUENCE [LARGE SCALE GENOMIC DNA]</scope>
    <source>
        <strain evidence="4 5">NPDC050545</strain>
    </source>
</reference>
<dbReference type="SUPFAM" id="SSF46894">
    <property type="entry name" value="C-terminal effector domain of the bipartite response regulators"/>
    <property type="match status" value="1"/>
</dbReference>
<dbReference type="PROSITE" id="PS50043">
    <property type="entry name" value="HTH_LUXR_2"/>
    <property type="match status" value="1"/>
</dbReference>
<dbReference type="CDD" id="cd06170">
    <property type="entry name" value="LuxR_C_like"/>
    <property type="match status" value="1"/>
</dbReference>
<dbReference type="InterPro" id="IPR036388">
    <property type="entry name" value="WH-like_DNA-bd_sf"/>
</dbReference>